<protein>
    <recommendedName>
        <fullName evidence="7">Cytochrome P450</fullName>
    </recommendedName>
</protein>
<name>A0A3P7K2U9_STRVU</name>
<dbReference type="InterPro" id="IPR036396">
    <property type="entry name" value="Cyt_P450_sf"/>
</dbReference>
<evidence type="ECO:0008006" key="7">
    <source>
        <dbReference type="Google" id="ProtNLM"/>
    </source>
</evidence>
<dbReference type="GO" id="GO:0006082">
    <property type="term" value="P:organic acid metabolic process"/>
    <property type="evidence" value="ECO:0007669"/>
    <property type="project" value="TreeGrafter"/>
</dbReference>
<gene>
    <name evidence="5" type="ORF">SVUK_LOCUS513</name>
</gene>
<dbReference type="Gene3D" id="1.10.630.10">
    <property type="entry name" value="Cytochrome P450"/>
    <property type="match status" value="1"/>
</dbReference>
<dbReference type="GO" id="GO:0016712">
    <property type="term" value="F:oxidoreductase activity, acting on paired donors, with incorporation or reduction of molecular oxygen, reduced flavin or flavoprotein as one donor, and incorporation of one atom of oxygen"/>
    <property type="evidence" value="ECO:0007669"/>
    <property type="project" value="TreeGrafter"/>
</dbReference>
<keyword evidence="4" id="KW-0503">Monooxygenase</keyword>
<comment type="similarity">
    <text evidence="1">Belongs to the cytochrome P450 family.</text>
</comment>
<keyword evidence="3" id="KW-0408">Iron</keyword>
<keyword evidence="4" id="KW-0560">Oxidoreductase</keyword>
<dbReference type="EMBL" id="UYYB01000872">
    <property type="protein sequence ID" value="VDM65515.1"/>
    <property type="molecule type" value="Genomic_DNA"/>
</dbReference>
<dbReference type="PANTHER" id="PTHR24300:SF375">
    <property type="entry name" value="CYTOCHROME P450 FAMILY"/>
    <property type="match status" value="1"/>
</dbReference>
<evidence type="ECO:0000313" key="5">
    <source>
        <dbReference type="EMBL" id="VDM65515.1"/>
    </source>
</evidence>
<dbReference type="GO" id="GO:0005737">
    <property type="term" value="C:cytoplasm"/>
    <property type="evidence" value="ECO:0007669"/>
    <property type="project" value="TreeGrafter"/>
</dbReference>
<evidence type="ECO:0000256" key="1">
    <source>
        <dbReference type="ARBA" id="ARBA00010617"/>
    </source>
</evidence>
<organism evidence="5 6">
    <name type="scientific">Strongylus vulgaris</name>
    <name type="common">Blood worm</name>
    <dbReference type="NCBI Taxonomy" id="40348"/>
    <lineage>
        <taxon>Eukaryota</taxon>
        <taxon>Metazoa</taxon>
        <taxon>Ecdysozoa</taxon>
        <taxon>Nematoda</taxon>
        <taxon>Chromadorea</taxon>
        <taxon>Rhabditida</taxon>
        <taxon>Rhabditina</taxon>
        <taxon>Rhabditomorpha</taxon>
        <taxon>Strongyloidea</taxon>
        <taxon>Strongylidae</taxon>
        <taxon>Strongylus</taxon>
    </lineage>
</organism>
<evidence type="ECO:0000256" key="2">
    <source>
        <dbReference type="ARBA" id="ARBA00022723"/>
    </source>
</evidence>
<keyword evidence="2" id="KW-0479">Metal-binding</keyword>
<accession>A0A3P7K2U9</accession>
<dbReference type="GO" id="GO:0005506">
    <property type="term" value="F:iron ion binding"/>
    <property type="evidence" value="ECO:0007669"/>
    <property type="project" value="InterPro"/>
</dbReference>
<dbReference type="AlphaFoldDB" id="A0A3P7K2U9"/>
<dbReference type="Proteomes" id="UP000270094">
    <property type="component" value="Unassembled WGS sequence"/>
</dbReference>
<proteinExistence type="inferred from homology"/>
<keyword evidence="6" id="KW-1185">Reference proteome</keyword>
<evidence type="ECO:0000313" key="6">
    <source>
        <dbReference type="Proteomes" id="UP000270094"/>
    </source>
</evidence>
<dbReference type="InterPro" id="IPR001128">
    <property type="entry name" value="Cyt_P450"/>
</dbReference>
<dbReference type="GO" id="GO:0006805">
    <property type="term" value="P:xenobiotic metabolic process"/>
    <property type="evidence" value="ECO:0007669"/>
    <property type="project" value="TreeGrafter"/>
</dbReference>
<dbReference type="OrthoDB" id="2789670at2759"/>
<dbReference type="InterPro" id="IPR050182">
    <property type="entry name" value="Cytochrome_P450_fam2"/>
</dbReference>
<evidence type="ECO:0000256" key="4">
    <source>
        <dbReference type="ARBA" id="ARBA00023033"/>
    </source>
</evidence>
<evidence type="ECO:0000256" key="3">
    <source>
        <dbReference type="ARBA" id="ARBA00023004"/>
    </source>
</evidence>
<dbReference type="Pfam" id="PF00067">
    <property type="entry name" value="p450"/>
    <property type="match status" value="1"/>
</dbReference>
<dbReference type="SUPFAM" id="SSF48264">
    <property type="entry name" value="Cytochrome P450"/>
    <property type="match status" value="1"/>
</dbReference>
<reference evidence="5 6" key="1">
    <citation type="submission" date="2018-11" db="EMBL/GenBank/DDBJ databases">
        <authorList>
            <consortium name="Pathogen Informatics"/>
        </authorList>
    </citation>
    <scope>NUCLEOTIDE SEQUENCE [LARGE SCALE GENOMIC DNA]</scope>
</reference>
<dbReference type="PANTHER" id="PTHR24300">
    <property type="entry name" value="CYTOCHROME P450 508A4-RELATED"/>
    <property type="match status" value="1"/>
</dbReference>
<sequence length="219" mass="24678">MQAILCEKELQQNNLSMDLCACKICKLLEIFQKYGNVHTIWFGPIPTVHICNYTSAVEAMIKKGTAFVNRALPYLFEYSRGQKNIVDILGGKGLLASSDEFWQEQRRFALHTLRNFGLGRNIIEERIMFEFEMTPEITIIVGLPCSSNQQRSFPKPFSVENLNQTPPPPPSALSIASKEAAPKVCLILPLGLLYSKIRLHEKKGEDSKFGIMDIAQTAE</sequence>
<dbReference type="GO" id="GO:0020037">
    <property type="term" value="F:heme binding"/>
    <property type="evidence" value="ECO:0007669"/>
    <property type="project" value="InterPro"/>
</dbReference>